<protein>
    <submittedName>
        <fullName evidence="6">Glycosyl hydrolases family 31-domain-containing protein</fullName>
    </submittedName>
</protein>
<dbReference type="InterPro" id="IPR011013">
    <property type="entry name" value="Gal_mutarotase_sf_dom"/>
</dbReference>
<evidence type="ECO:0000313" key="6">
    <source>
        <dbReference type="EMBL" id="KAJ7307818.1"/>
    </source>
</evidence>
<keyword evidence="3 6" id="KW-0378">Hydrolase</keyword>
<feature type="chain" id="PRO_5042225147" evidence="4">
    <location>
        <begin position="22"/>
        <end position="832"/>
    </location>
</feature>
<dbReference type="InterPro" id="IPR013780">
    <property type="entry name" value="Glyco_hydro_b"/>
</dbReference>
<dbReference type="AlphaFoldDB" id="A0AAD6Z5E0"/>
<keyword evidence="2" id="KW-0325">Glycoprotein</keyword>
<evidence type="ECO:0000259" key="5">
    <source>
        <dbReference type="Pfam" id="PF01055"/>
    </source>
</evidence>
<dbReference type="PANTHER" id="PTHR22762:SF133">
    <property type="entry name" value="P-TYPE DOMAIN-CONTAINING PROTEIN"/>
    <property type="match status" value="1"/>
</dbReference>
<dbReference type="Pfam" id="PF01055">
    <property type="entry name" value="Glyco_hydro_31_2nd"/>
    <property type="match status" value="1"/>
</dbReference>
<name>A0AAD6Z5E0_9AGAR</name>
<dbReference type="InterPro" id="IPR017853">
    <property type="entry name" value="GH"/>
</dbReference>
<comment type="caution">
    <text evidence="6">The sequence shown here is derived from an EMBL/GenBank/DDBJ whole genome shotgun (WGS) entry which is preliminary data.</text>
</comment>
<dbReference type="EMBL" id="JARIHO010000087">
    <property type="protein sequence ID" value="KAJ7307818.1"/>
    <property type="molecule type" value="Genomic_DNA"/>
</dbReference>
<dbReference type="Gene3D" id="3.20.20.80">
    <property type="entry name" value="Glycosidases"/>
    <property type="match status" value="3"/>
</dbReference>
<comment type="similarity">
    <text evidence="1 3">Belongs to the glycosyl hydrolase 31 family.</text>
</comment>
<dbReference type="SUPFAM" id="SSF74650">
    <property type="entry name" value="Galactose mutarotase-like"/>
    <property type="match status" value="1"/>
</dbReference>
<feature type="domain" description="Glycoside hydrolase family 31 TIM barrel" evidence="5">
    <location>
        <begin position="338"/>
        <end position="663"/>
    </location>
</feature>
<proteinExistence type="inferred from homology"/>
<dbReference type="GO" id="GO:0030246">
    <property type="term" value="F:carbohydrate binding"/>
    <property type="evidence" value="ECO:0007669"/>
    <property type="project" value="InterPro"/>
</dbReference>
<dbReference type="PROSITE" id="PS00129">
    <property type="entry name" value="GLYCOSYL_HYDROL_F31_1"/>
    <property type="match status" value="1"/>
</dbReference>
<dbReference type="Gene3D" id="2.60.40.1180">
    <property type="entry name" value="Golgi alpha-mannosidase II"/>
    <property type="match status" value="2"/>
</dbReference>
<evidence type="ECO:0000256" key="4">
    <source>
        <dbReference type="SAM" id="SignalP"/>
    </source>
</evidence>
<dbReference type="PANTHER" id="PTHR22762">
    <property type="entry name" value="ALPHA-GLUCOSIDASE"/>
    <property type="match status" value="1"/>
</dbReference>
<dbReference type="Gene3D" id="2.60.40.1760">
    <property type="entry name" value="glycosyl hydrolase (family 31)"/>
    <property type="match status" value="1"/>
</dbReference>
<evidence type="ECO:0000256" key="1">
    <source>
        <dbReference type="ARBA" id="ARBA00007806"/>
    </source>
</evidence>
<dbReference type="SUPFAM" id="SSF51445">
    <property type="entry name" value="(Trans)glycosidases"/>
    <property type="match status" value="1"/>
</dbReference>
<reference evidence="6" key="1">
    <citation type="submission" date="2023-03" db="EMBL/GenBank/DDBJ databases">
        <title>Massive genome expansion in bonnet fungi (Mycena s.s.) driven by repeated elements and novel gene families across ecological guilds.</title>
        <authorList>
            <consortium name="Lawrence Berkeley National Laboratory"/>
            <person name="Harder C.B."/>
            <person name="Miyauchi S."/>
            <person name="Viragh M."/>
            <person name="Kuo A."/>
            <person name="Thoen E."/>
            <person name="Andreopoulos B."/>
            <person name="Lu D."/>
            <person name="Skrede I."/>
            <person name="Drula E."/>
            <person name="Henrissat B."/>
            <person name="Morin E."/>
            <person name="Kohler A."/>
            <person name="Barry K."/>
            <person name="LaButti K."/>
            <person name="Morin E."/>
            <person name="Salamov A."/>
            <person name="Lipzen A."/>
            <person name="Mereny Z."/>
            <person name="Hegedus B."/>
            <person name="Baldrian P."/>
            <person name="Stursova M."/>
            <person name="Weitz H."/>
            <person name="Taylor A."/>
            <person name="Grigoriev I.V."/>
            <person name="Nagy L.G."/>
            <person name="Martin F."/>
            <person name="Kauserud H."/>
        </authorList>
    </citation>
    <scope>NUCLEOTIDE SEQUENCE</scope>
    <source>
        <strain evidence="6">CBHHK002</strain>
    </source>
</reference>
<keyword evidence="7" id="KW-1185">Reference proteome</keyword>
<accession>A0AAD6Z5E0</accession>
<dbReference type="InterPro" id="IPR000322">
    <property type="entry name" value="Glyco_hydro_31_TIM"/>
</dbReference>
<dbReference type="CDD" id="cd06602">
    <property type="entry name" value="GH31_MGAM_SI_GAA"/>
    <property type="match status" value="1"/>
</dbReference>
<evidence type="ECO:0000313" key="7">
    <source>
        <dbReference type="Proteomes" id="UP001218218"/>
    </source>
</evidence>
<keyword evidence="3" id="KW-0326">Glycosidase</keyword>
<dbReference type="CDD" id="cd14752">
    <property type="entry name" value="GH31_N"/>
    <property type="match status" value="1"/>
</dbReference>
<feature type="signal peptide" evidence="4">
    <location>
        <begin position="1"/>
        <end position="21"/>
    </location>
</feature>
<evidence type="ECO:0000256" key="3">
    <source>
        <dbReference type="RuleBase" id="RU361185"/>
    </source>
</evidence>
<sequence>MRYLPVAAGVLLILTVRPVNSFNVLNCPGYSLHSLLETEHGLTASLNLTGPACNAFGTDITHLTIEVTYETQTRLHVNIFDTANSQFTIPETVITKPKVSSADTTLNSDLVFNYEANPFAFWIPRRSAPHTTPLFDTRLAAALPLGANVYGLGEVIASSGIRRDVGTEGGVGTIQTNWARDIEDPIDQNIYPALSDPVQIRIHPIYMEHRLNTTGTSQSHGVFLFKYILSTHVHAYLMVFSSANGADILLLTPPNANVSVIEYRLLGGTLDLYFLSGPTPLSVMEQYGEIIGTPTWQPYWGFGFHLWGYTSINAMKEVVAKMRAADIPFEVMWNDIDFIPIVDAAIGKTTNSTDIYEPYSQGANLDVFIKNPDGTEYIGQVWPGYTVFLDCFAPNTLGRAADVEFSGIWLDMNEASSFCDGSCGTGIDISNTSMPFLLPGDPGNPITDYPEGYDATISGPSGNITVNGTLTYEATSSVVSTLSRQRIGTGGQTDVDLNTPPYAFHNGFGRLSNHTLATNATHAGGYRELDATITHKALKAIIPGQRPFTISRSAFASSGRWTGHWLGDNYSQWSYLRLSIQGILQHQMFQFPFVGTDACGFKSNTDEELCNRWMQLAAFTPFYRNHNQRGAIPQEPFVWDGVANASRTAIAVRYALLPYWYSLFANASLHGTPPVRALFWEFPNEPELFAVDRDVDGVFPGRGNTIWCDWYTHEVVKTVSGNGSNTTLAAPLGHINVHVCHGAVLLLHQSPAYTVEETHQCPFSLLVTQSLDGHAFGTTYLDDGVSDPPGPSRIVTVHSGRNSLNISTAGAFQISQKLAEVTILGVLQQPIG</sequence>
<dbReference type="InterPro" id="IPR030458">
    <property type="entry name" value="Glyco_hydro_31_AS"/>
</dbReference>
<dbReference type="GO" id="GO:0005975">
    <property type="term" value="P:carbohydrate metabolic process"/>
    <property type="evidence" value="ECO:0007669"/>
    <property type="project" value="InterPro"/>
</dbReference>
<keyword evidence="4" id="KW-0732">Signal</keyword>
<gene>
    <name evidence="6" type="ORF">DFH08DRAFT_927430</name>
</gene>
<dbReference type="GO" id="GO:0004553">
    <property type="term" value="F:hydrolase activity, hydrolyzing O-glycosyl compounds"/>
    <property type="evidence" value="ECO:0007669"/>
    <property type="project" value="InterPro"/>
</dbReference>
<evidence type="ECO:0000256" key="2">
    <source>
        <dbReference type="ARBA" id="ARBA00023180"/>
    </source>
</evidence>
<organism evidence="6 7">
    <name type="scientific">Mycena albidolilacea</name>
    <dbReference type="NCBI Taxonomy" id="1033008"/>
    <lineage>
        <taxon>Eukaryota</taxon>
        <taxon>Fungi</taxon>
        <taxon>Dikarya</taxon>
        <taxon>Basidiomycota</taxon>
        <taxon>Agaricomycotina</taxon>
        <taxon>Agaricomycetes</taxon>
        <taxon>Agaricomycetidae</taxon>
        <taxon>Agaricales</taxon>
        <taxon>Marasmiineae</taxon>
        <taxon>Mycenaceae</taxon>
        <taxon>Mycena</taxon>
    </lineage>
</organism>
<dbReference type="Proteomes" id="UP001218218">
    <property type="component" value="Unassembled WGS sequence"/>
</dbReference>